<feature type="transmembrane region" description="Helical" evidence="4">
    <location>
        <begin position="44"/>
        <end position="69"/>
    </location>
</feature>
<evidence type="ECO:0000256" key="2">
    <source>
        <dbReference type="ARBA" id="ARBA00022989"/>
    </source>
</evidence>
<dbReference type="InterPro" id="IPR036259">
    <property type="entry name" value="MFS_trans_sf"/>
</dbReference>
<feature type="transmembrane region" description="Helical" evidence="4">
    <location>
        <begin position="181"/>
        <end position="200"/>
    </location>
</feature>
<dbReference type="Gene3D" id="1.20.1250.20">
    <property type="entry name" value="MFS general substrate transporter like domains"/>
    <property type="match status" value="1"/>
</dbReference>
<dbReference type="InterPro" id="IPR002123">
    <property type="entry name" value="Plipid/glycerol_acylTrfase"/>
</dbReference>
<dbReference type="PROSITE" id="PS00455">
    <property type="entry name" value="AMP_BINDING"/>
    <property type="match status" value="1"/>
</dbReference>
<evidence type="ECO:0000256" key="4">
    <source>
        <dbReference type="SAM" id="Phobius"/>
    </source>
</evidence>
<protein>
    <submittedName>
        <fullName evidence="6">MFS transporter</fullName>
    </submittedName>
</protein>
<dbReference type="CDD" id="cd06173">
    <property type="entry name" value="MFS_MefA_like"/>
    <property type="match status" value="1"/>
</dbReference>
<dbReference type="AlphaFoldDB" id="A0A369WAG5"/>
<keyword evidence="1 4" id="KW-0812">Transmembrane</keyword>
<feature type="transmembrane region" description="Helical" evidence="4">
    <location>
        <begin position="139"/>
        <end position="161"/>
    </location>
</feature>
<comment type="caution">
    <text evidence="6">The sequence shown here is derived from an EMBL/GenBank/DDBJ whole genome shotgun (WGS) entry which is preliminary data.</text>
</comment>
<dbReference type="PANTHER" id="PTHR43767">
    <property type="entry name" value="LONG-CHAIN-FATTY-ACID--COA LIGASE"/>
    <property type="match status" value="1"/>
</dbReference>
<dbReference type="InterPro" id="IPR045851">
    <property type="entry name" value="AMP-bd_C_sf"/>
</dbReference>
<feature type="transmembrane region" description="Helical" evidence="4">
    <location>
        <begin position="305"/>
        <end position="323"/>
    </location>
</feature>
<dbReference type="Gene3D" id="3.30.300.30">
    <property type="match status" value="1"/>
</dbReference>
<dbReference type="EMBL" id="QQOH01000005">
    <property type="protein sequence ID" value="RDE18293.1"/>
    <property type="molecule type" value="Genomic_DNA"/>
</dbReference>
<dbReference type="GO" id="GO:0016878">
    <property type="term" value="F:acid-thiol ligase activity"/>
    <property type="evidence" value="ECO:0007669"/>
    <property type="project" value="UniProtKB-ARBA"/>
</dbReference>
<name>A0A369WAG5_9GAMM</name>
<feature type="transmembrane region" description="Helical" evidence="4">
    <location>
        <begin position="329"/>
        <end position="351"/>
    </location>
</feature>
<gene>
    <name evidence="6" type="ORF">DV711_16655</name>
</gene>
<dbReference type="PANTHER" id="PTHR43767:SF1">
    <property type="entry name" value="NONRIBOSOMAL PEPTIDE SYNTHASE PES1 (EUROFUNG)-RELATED"/>
    <property type="match status" value="1"/>
</dbReference>
<dbReference type="Proteomes" id="UP000253769">
    <property type="component" value="Unassembled WGS sequence"/>
</dbReference>
<keyword evidence="2 4" id="KW-1133">Transmembrane helix</keyword>
<keyword evidence="3 4" id="KW-0472">Membrane</keyword>
<dbReference type="InterPro" id="IPR020845">
    <property type="entry name" value="AMP-binding_CS"/>
</dbReference>
<dbReference type="Pfam" id="PF07690">
    <property type="entry name" value="MFS_1"/>
    <property type="match status" value="1"/>
</dbReference>
<organism evidence="6 7">
    <name type="scientific">Motiliproteus coralliicola</name>
    <dbReference type="NCBI Taxonomy" id="2283196"/>
    <lineage>
        <taxon>Bacteria</taxon>
        <taxon>Pseudomonadati</taxon>
        <taxon>Pseudomonadota</taxon>
        <taxon>Gammaproteobacteria</taxon>
        <taxon>Oceanospirillales</taxon>
        <taxon>Oceanospirillaceae</taxon>
        <taxon>Motiliproteus</taxon>
    </lineage>
</organism>
<evidence type="ECO:0000256" key="3">
    <source>
        <dbReference type="ARBA" id="ARBA00023136"/>
    </source>
</evidence>
<dbReference type="RefSeq" id="WP_114696869.1">
    <property type="nucleotide sequence ID" value="NZ_QQOH01000005.1"/>
</dbReference>
<accession>A0A369WAG5</accession>
<dbReference type="NCBIfam" id="NF006386">
    <property type="entry name" value="PRK08633.1"/>
    <property type="match status" value="1"/>
</dbReference>
<dbReference type="InterPro" id="IPR050237">
    <property type="entry name" value="ATP-dep_AMP-bd_enzyme"/>
</dbReference>
<proteinExistence type="predicted"/>
<sequence>MSKLLNRTGALAYLLAVFLNAFVDLGHKITIQNTVFKVYDGEMQVVLTAIVNGLILLPFILLLSPAGFIADRYPKNQVLKASAWAALGLTLGITLCYYMGWFWPAFGMTFALAVQSAFYSPAKYGYIKPMFGKERLGSANAAVQAVTIVAILAGTFVYSILFEHFYPPGEVQDSSEILRAVAPLGWVLVINAVLELWAMYRLPTLEPGNPEKQFSVADYARGKLIKGNLGSVIRRPVIRLSIIGLAVFWSVGQVMLAAFPAFAKEQFDVTNTVVIQGILACTGIGIVLGSWLAGRLSRHHIETGLIPIGAIGVAVGLMLLPGVETLWGQAAVFTTVGLMGGLFIVPLNALIQFHAGDSDMGQVLAVNNWIQNLAMAGFLGLTVFFALQGFDSRWLLELIAVVALIGGIYTITKLPQSLVRILLTALISRRYRIEVQGMKNLPSRGGVLLLGNHISWVDWAIVQIASPRPVRFVMLKAIYDKWYLNWFFKMVGCLPVQQGAGSRDALVKVSEALDNGEVVCIFPEGTISRTGHLAEFRKGFERACAQTENDMQIVPFYMRGLWGSQFSRSSERLKRLSGKGIRRDLVIAFGEPLAKDTGADIVKRRVFDLSVSSWEAHASTLPTLAEAWIDSARSVGTGLAIADTLGTDLNGLRALAGSITMAGRIRKLSPEQNIGLLLPTSAAGALANMAGLMAGKTLVNLNYSASVDALLSAQRQAEIKTIYTSRRFVAKLLKRGLEVQPLLAQVQVVYLEDLREGFGKLELLGNLVMARLLPASWLKAMVCRNRDPESTAAILFSSGSEGAPKGVRLSHRNIMANLKQAAEVLNINDGDAVMASLPLFHAFGLTVTQFLPLIEGMPMICHADPTDAQGIARAVARYRATVMCGTSTFLRLFVRNNKVHPLMLESLRIVVAGAERLDPQVRSGFQAKFGKQILEGYGCTETTPVASVNLPDALDTRYWQVQHGGKLGTVGMPLPGTSFMVVNPDTLEELPTGEAGMILIGGVQVMQGYLDNPEKDAEVLKQINGRRWYVTGDKGYIDAHGFLTISDRYSRFAKLGGEMVSLSAVEQAVRDSLESVGEGEGEQELVAVNLPCSKKGEQLVLLHEADLDSAAIRQAMLAKGVNGLMIPARWHRVEAVPKLGSGKTDFGNAKQLAQQFLAEPQPV</sequence>
<dbReference type="OrthoDB" id="9803968at2"/>
<feature type="domain" description="Phospholipid/glycerol acyltransferase" evidence="5">
    <location>
        <begin position="447"/>
        <end position="561"/>
    </location>
</feature>
<dbReference type="Gene3D" id="3.40.50.12780">
    <property type="entry name" value="N-terminal domain of ligase-like"/>
    <property type="match status" value="1"/>
</dbReference>
<dbReference type="SUPFAM" id="SSF56801">
    <property type="entry name" value="Acetyl-CoA synthetase-like"/>
    <property type="match status" value="1"/>
</dbReference>
<dbReference type="CDD" id="cd07989">
    <property type="entry name" value="LPLAT_AGPAT-like"/>
    <property type="match status" value="1"/>
</dbReference>
<feature type="transmembrane region" description="Helical" evidence="4">
    <location>
        <begin position="106"/>
        <end position="127"/>
    </location>
</feature>
<feature type="transmembrane region" description="Helical" evidence="4">
    <location>
        <begin position="240"/>
        <end position="262"/>
    </location>
</feature>
<dbReference type="SMART" id="SM00563">
    <property type="entry name" value="PlsC"/>
    <property type="match status" value="1"/>
</dbReference>
<evidence type="ECO:0000313" key="6">
    <source>
        <dbReference type="EMBL" id="RDE18293.1"/>
    </source>
</evidence>
<dbReference type="Pfam" id="PF01553">
    <property type="entry name" value="Acyltransferase"/>
    <property type="match status" value="1"/>
</dbReference>
<feature type="transmembrane region" description="Helical" evidence="4">
    <location>
        <begin position="393"/>
        <end position="412"/>
    </location>
</feature>
<dbReference type="GO" id="GO:0016746">
    <property type="term" value="F:acyltransferase activity"/>
    <property type="evidence" value="ECO:0007669"/>
    <property type="project" value="InterPro"/>
</dbReference>
<evidence type="ECO:0000259" key="5">
    <source>
        <dbReference type="SMART" id="SM00563"/>
    </source>
</evidence>
<feature type="transmembrane region" description="Helical" evidence="4">
    <location>
        <begin position="81"/>
        <end position="100"/>
    </location>
</feature>
<dbReference type="SUPFAM" id="SSF103473">
    <property type="entry name" value="MFS general substrate transporter"/>
    <property type="match status" value="1"/>
</dbReference>
<evidence type="ECO:0000256" key="1">
    <source>
        <dbReference type="ARBA" id="ARBA00022692"/>
    </source>
</evidence>
<dbReference type="Pfam" id="PF00501">
    <property type="entry name" value="AMP-binding"/>
    <property type="match status" value="1"/>
</dbReference>
<feature type="transmembrane region" description="Helical" evidence="4">
    <location>
        <begin position="274"/>
        <end position="293"/>
    </location>
</feature>
<evidence type="ECO:0000313" key="7">
    <source>
        <dbReference type="Proteomes" id="UP000253769"/>
    </source>
</evidence>
<dbReference type="InterPro" id="IPR011701">
    <property type="entry name" value="MFS"/>
</dbReference>
<keyword evidence="7" id="KW-1185">Reference proteome</keyword>
<dbReference type="SUPFAM" id="SSF69593">
    <property type="entry name" value="Glycerol-3-phosphate (1)-acyltransferase"/>
    <property type="match status" value="1"/>
</dbReference>
<reference evidence="6 7" key="1">
    <citation type="submission" date="2018-07" db="EMBL/GenBank/DDBJ databases">
        <title>Motiliproteus coralliicola sp. nov., a bacterium isolated from Coral.</title>
        <authorList>
            <person name="Wang G."/>
        </authorList>
    </citation>
    <scope>NUCLEOTIDE SEQUENCE [LARGE SCALE GENOMIC DNA]</scope>
    <source>
        <strain evidence="6 7">C34</strain>
    </source>
</reference>
<dbReference type="InterPro" id="IPR000873">
    <property type="entry name" value="AMP-dep_synth/lig_dom"/>
</dbReference>
<dbReference type="InterPro" id="IPR042099">
    <property type="entry name" value="ANL_N_sf"/>
</dbReference>
<feature type="transmembrane region" description="Helical" evidence="4">
    <location>
        <begin position="363"/>
        <end position="387"/>
    </location>
</feature>
<dbReference type="GO" id="GO:0022857">
    <property type="term" value="F:transmembrane transporter activity"/>
    <property type="evidence" value="ECO:0007669"/>
    <property type="project" value="InterPro"/>
</dbReference>